<dbReference type="Gene3D" id="1.10.1200.10">
    <property type="entry name" value="ACP-like"/>
    <property type="match status" value="1"/>
</dbReference>
<dbReference type="InterPro" id="IPR009081">
    <property type="entry name" value="PP-bd_ACP"/>
</dbReference>
<dbReference type="NCBIfam" id="TIGR01733">
    <property type="entry name" value="AA-adenyl-dom"/>
    <property type="match status" value="1"/>
</dbReference>
<dbReference type="Gene3D" id="3.30.300.30">
    <property type="match status" value="1"/>
</dbReference>
<dbReference type="Pfam" id="PF00550">
    <property type="entry name" value="PP-binding"/>
    <property type="match status" value="1"/>
</dbReference>
<dbReference type="RefSeq" id="WP_226724712.1">
    <property type="nucleotide sequence ID" value="NZ_JAJAUY010000005.1"/>
</dbReference>
<proteinExistence type="predicted"/>
<dbReference type="Proteomes" id="UP001199054">
    <property type="component" value="Unassembled WGS sequence"/>
</dbReference>
<dbReference type="SUPFAM" id="SSF56801">
    <property type="entry name" value="Acetyl-CoA synthetase-like"/>
    <property type="match status" value="1"/>
</dbReference>
<feature type="domain" description="Carrier" evidence="3">
    <location>
        <begin position="517"/>
        <end position="592"/>
    </location>
</feature>
<dbReference type="SUPFAM" id="SSF47336">
    <property type="entry name" value="ACP-like"/>
    <property type="match status" value="1"/>
</dbReference>
<dbReference type="CDD" id="cd05930">
    <property type="entry name" value="A_NRPS"/>
    <property type="match status" value="1"/>
</dbReference>
<protein>
    <submittedName>
        <fullName evidence="4">Non-ribosomal peptide synthetase</fullName>
    </submittedName>
</protein>
<dbReference type="InterPro" id="IPR045851">
    <property type="entry name" value="AMP-bd_C_sf"/>
</dbReference>
<keyword evidence="2" id="KW-0597">Phosphoprotein</keyword>
<dbReference type="PROSITE" id="PS00455">
    <property type="entry name" value="AMP_BINDING"/>
    <property type="match status" value="1"/>
</dbReference>
<evidence type="ECO:0000313" key="5">
    <source>
        <dbReference type="Proteomes" id="UP001199054"/>
    </source>
</evidence>
<comment type="caution">
    <text evidence="4">The sequence shown here is derived from an EMBL/GenBank/DDBJ whole genome shotgun (WGS) entry which is preliminary data.</text>
</comment>
<reference evidence="4 5" key="1">
    <citation type="submission" date="2021-10" db="EMBL/GenBank/DDBJ databases">
        <title>Streptomyces sp. strain SMC 277, a novel streptomycete isolated from soil.</title>
        <authorList>
            <person name="Chanama M."/>
        </authorList>
    </citation>
    <scope>NUCLEOTIDE SEQUENCE [LARGE SCALE GENOMIC DNA]</scope>
    <source>
        <strain evidence="4 5">SMC 277</strain>
    </source>
</reference>
<dbReference type="EMBL" id="JAJAUY010000005">
    <property type="protein sequence ID" value="MCB5178247.1"/>
    <property type="molecule type" value="Genomic_DNA"/>
</dbReference>
<evidence type="ECO:0000256" key="2">
    <source>
        <dbReference type="ARBA" id="ARBA00022553"/>
    </source>
</evidence>
<accession>A0ABS8B0Z7</accession>
<evidence type="ECO:0000259" key="3">
    <source>
        <dbReference type="PROSITE" id="PS50075"/>
    </source>
</evidence>
<name>A0ABS8B0Z7_9ACTN</name>
<gene>
    <name evidence="4" type="ORF">LG632_02430</name>
</gene>
<dbReference type="PROSITE" id="PS50075">
    <property type="entry name" value="CARRIER"/>
    <property type="match status" value="1"/>
</dbReference>
<dbReference type="InterPro" id="IPR010071">
    <property type="entry name" value="AA_adenyl_dom"/>
</dbReference>
<dbReference type="Pfam" id="PF00501">
    <property type="entry name" value="AMP-binding"/>
    <property type="match status" value="1"/>
</dbReference>
<dbReference type="InterPro" id="IPR020845">
    <property type="entry name" value="AMP-binding_CS"/>
</dbReference>
<organism evidence="4 5">
    <name type="scientific">Streptomyces antimicrobicus</name>
    <dbReference type="NCBI Taxonomy" id="2883108"/>
    <lineage>
        <taxon>Bacteria</taxon>
        <taxon>Bacillati</taxon>
        <taxon>Actinomycetota</taxon>
        <taxon>Actinomycetes</taxon>
        <taxon>Kitasatosporales</taxon>
        <taxon>Streptomycetaceae</taxon>
        <taxon>Streptomyces</taxon>
    </lineage>
</organism>
<dbReference type="Gene3D" id="3.40.50.12780">
    <property type="entry name" value="N-terminal domain of ligase-like"/>
    <property type="match status" value="1"/>
</dbReference>
<sequence>MADSRLPEGCASADSVLDTLRAVAVRNPASSAVVGESGQLTYEELLERSGTLAAELTAIGVGPGDRVVVVQPPTLSMIVSVVAVMAAGAAYVPVDASQPEARIRAIVEDSGAVAVLSDMGEALPYSANAGVPVVSESMAVANRRQPEWKSPDPEGAAYVVYTSGSTGEPKGVLVGHGQLAYSTAARRSVYPGIDRFLLVSPLAFDSSVAGIWGTLTSGGCLVVASDQQRRDPAELAALIGRFDVTHTLMIPAMYRMVIDSAASGQGNLASLRSVTVAGEALDDSLIQRHFEAVPGAELVNEYGPSEATVWASFRRYTEPAPSTIGQAVPGTRLYVLDKQQKPVAEGEPGELCVAGPGVARGYLNRPAATEAAFLADPWGGPNERLYRTGDLVRRNESGELEFLGRVDRQVKLRGQRLQLEAVELVLRAVDGVADAAVLTDAERVTLVAHLRLEEGADEAAVRKAAAEVSPAEYRPDRIHLHADFPVTTNGKVDLALLERSVRETGAKENEKANEERQNCEDLTERVIAAWREVLGVETVPPDVNFFDLGGSSLTLMKLQGALERHTGRHATVVSLFRHTTATAQAKVLLEGGDTAMTDRGDRVRRQARRRVRSEGDRI</sequence>
<dbReference type="PANTHER" id="PTHR45527:SF1">
    <property type="entry name" value="FATTY ACID SYNTHASE"/>
    <property type="match status" value="1"/>
</dbReference>
<dbReference type="PANTHER" id="PTHR45527">
    <property type="entry name" value="NONRIBOSOMAL PEPTIDE SYNTHETASE"/>
    <property type="match status" value="1"/>
</dbReference>
<dbReference type="InterPro" id="IPR042099">
    <property type="entry name" value="ANL_N_sf"/>
</dbReference>
<keyword evidence="5" id="KW-1185">Reference proteome</keyword>
<evidence type="ECO:0000313" key="4">
    <source>
        <dbReference type="EMBL" id="MCB5178247.1"/>
    </source>
</evidence>
<dbReference type="SMART" id="SM00823">
    <property type="entry name" value="PKS_PP"/>
    <property type="match status" value="1"/>
</dbReference>
<dbReference type="InterPro" id="IPR020806">
    <property type="entry name" value="PKS_PP-bd"/>
</dbReference>
<evidence type="ECO:0000256" key="1">
    <source>
        <dbReference type="ARBA" id="ARBA00022450"/>
    </source>
</evidence>
<keyword evidence="1" id="KW-0596">Phosphopantetheine</keyword>
<dbReference type="InterPro" id="IPR036736">
    <property type="entry name" value="ACP-like_sf"/>
</dbReference>
<dbReference type="InterPro" id="IPR000873">
    <property type="entry name" value="AMP-dep_synth/lig_dom"/>
</dbReference>